<proteinExistence type="predicted"/>
<protein>
    <submittedName>
        <fullName evidence="1">Uncharacterized protein</fullName>
    </submittedName>
</protein>
<dbReference type="EMBL" id="CM046130">
    <property type="protein sequence ID" value="KAI8431703.1"/>
    <property type="molecule type" value="Genomic_DNA"/>
</dbReference>
<comment type="caution">
    <text evidence="1">The sequence shown here is derived from an EMBL/GenBank/DDBJ whole genome shotgun (WGS) entry which is preliminary data.</text>
</comment>
<sequence length="798" mass="88870">MVVAIRADLAQEKTSSYISDILLLTPGFACADPVWSSACVWPQTTQANPVDIKHMKPEELNEYETILNTVKLIHVACFNEEVFEIIHNIKTDDARDLVVAFYFNKNINPKDAIAFTKLPEFEIPCSETDKNEKTDGPSIDTLTGGHSAIPDYKTNNDDKIQLNNPQNIYGESEIDRNKNADGQSINTVTGGHFIAPDHKTDNNDEIQMNNPQNIYGENYKKIPSDQSIVPYEILSYPLPEKQIAANLPISYEPKLNQLTPTVFQIKHEHMNPKAPIAFTELPEYEIPCNDTAENNKAEGPSIDTLTGDLLGTSDYKTDNNQRIQLNYPENAYAVNNNGIPSTRNNIPNEVMSNSLPGEVIAVNPPISYQPKLNLPAPNILQLNNKDINPKATIELTKLPVYEIPCSEIGGNEKADGQSINTVTGGHFIAPDYKTDNNDGIQLKNPQNIYGENYKKIPSDQNIVPYEILPYLLPEKQITANLPISYESKLNQLTPNVFQIKHEHINPKAPIAFTEISEYEIPCSETAENKKAEGPSIDTLTGDLLGTPDYNTDNNQRIQLNYPENAYAVNNNRIPSTRNNIPSEVMSNSLPGEAIAVNPPISFQSKLNLPAPNILQLNNKDNNLTSTTALSKLPDYKIPCSVINESVKANKQGLNTLIGDLPVAPNNKLDNYDRIQLNNPQISQNLYALNNNKIPSTQNNLPFEALYSLPEKLIEVVENQNINPLTNYESKLNIPTPTTDVKMLHLNNDPKATLTFEIPNSQMDEKENPNIQSIDSLTDSGLAMPYYKTDDSGRIQSMK</sequence>
<evidence type="ECO:0000313" key="2">
    <source>
        <dbReference type="Proteomes" id="UP001064048"/>
    </source>
</evidence>
<dbReference type="Proteomes" id="UP001064048">
    <property type="component" value="Chromosome 30"/>
</dbReference>
<organism evidence="1 2">
    <name type="scientific">Choristoneura fumiferana</name>
    <name type="common">Spruce budworm moth</name>
    <name type="synonym">Archips fumiferana</name>
    <dbReference type="NCBI Taxonomy" id="7141"/>
    <lineage>
        <taxon>Eukaryota</taxon>
        <taxon>Metazoa</taxon>
        <taxon>Ecdysozoa</taxon>
        <taxon>Arthropoda</taxon>
        <taxon>Hexapoda</taxon>
        <taxon>Insecta</taxon>
        <taxon>Pterygota</taxon>
        <taxon>Neoptera</taxon>
        <taxon>Endopterygota</taxon>
        <taxon>Lepidoptera</taxon>
        <taxon>Glossata</taxon>
        <taxon>Ditrysia</taxon>
        <taxon>Tortricoidea</taxon>
        <taxon>Tortricidae</taxon>
        <taxon>Tortricinae</taxon>
        <taxon>Choristoneura</taxon>
    </lineage>
</organism>
<reference evidence="1 2" key="1">
    <citation type="journal article" date="2022" name="Genome Biol. Evol.">
        <title>The Spruce Budworm Genome: Reconstructing the Evolutionary History of Antifreeze Proteins.</title>
        <authorList>
            <person name="Beliveau C."/>
            <person name="Gagne P."/>
            <person name="Picq S."/>
            <person name="Vernygora O."/>
            <person name="Keeling C.I."/>
            <person name="Pinkney K."/>
            <person name="Doucet D."/>
            <person name="Wen F."/>
            <person name="Johnston J.S."/>
            <person name="Maaroufi H."/>
            <person name="Boyle B."/>
            <person name="Laroche J."/>
            <person name="Dewar K."/>
            <person name="Juretic N."/>
            <person name="Blackburn G."/>
            <person name="Nisole A."/>
            <person name="Brunet B."/>
            <person name="Brandao M."/>
            <person name="Lumley L."/>
            <person name="Duan J."/>
            <person name="Quan G."/>
            <person name="Lucarotti C.J."/>
            <person name="Roe A.D."/>
            <person name="Sperling F.A.H."/>
            <person name="Levesque R.C."/>
            <person name="Cusson M."/>
        </authorList>
    </citation>
    <scope>NUCLEOTIDE SEQUENCE [LARGE SCALE GENOMIC DNA]</scope>
    <source>
        <strain evidence="1">Glfc:IPQL:Cfum</strain>
    </source>
</reference>
<evidence type="ECO:0000313" key="1">
    <source>
        <dbReference type="EMBL" id="KAI8431703.1"/>
    </source>
</evidence>
<accession>A0ACC0K5J3</accession>
<keyword evidence="2" id="KW-1185">Reference proteome</keyword>
<gene>
    <name evidence="1" type="ORF">MSG28_016172</name>
</gene>
<name>A0ACC0K5J3_CHOFU</name>